<feature type="binding site" description="axial binding residue" evidence="12">
    <location>
        <position position="100"/>
    </location>
    <ligand>
        <name>heme</name>
        <dbReference type="ChEBI" id="CHEBI:30413"/>
        <note>ligand shared with second transmembrane subunit</note>
    </ligand>
    <ligandPart>
        <name>Fe</name>
        <dbReference type="ChEBI" id="CHEBI:18248"/>
    </ligandPart>
</feature>
<dbReference type="InterPro" id="IPR000701">
    <property type="entry name" value="SuccDH_FuR_B_TM-su"/>
</dbReference>
<dbReference type="AlphaFoldDB" id="A0A515DEL6"/>
<dbReference type="PANTHER" id="PTHR10978">
    <property type="entry name" value="SUCCINATE DEHYDROGENASE CYTOCHROME B560 SUBUNIT"/>
    <property type="match status" value="1"/>
</dbReference>
<accession>A0A515DEL6</accession>
<evidence type="ECO:0000256" key="2">
    <source>
        <dbReference type="ARBA" id="ARBA00004370"/>
    </source>
</evidence>
<evidence type="ECO:0000256" key="8">
    <source>
        <dbReference type="ARBA" id="ARBA00022989"/>
    </source>
</evidence>
<proteinExistence type="inferred from homology"/>
<evidence type="ECO:0000256" key="12">
    <source>
        <dbReference type="PIRSR" id="PIRSR000178-1"/>
    </source>
</evidence>
<dbReference type="KEGG" id="rhf:EUB48_17300"/>
<dbReference type="EMBL" id="CP035503">
    <property type="protein sequence ID" value="QDL38845.1"/>
    <property type="molecule type" value="Genomic_DNA"/>
</dbReference>
<evidence type="ECO:0000256" key="7">
    <source>
        <dbReference type="ARBA" id="ARBA00022723"/>
    </source>
</evidence>
<comment type="function">
    <text evidence="1">Membrane-anchoring subunit of succinate dehydrogenase (SDH).</text>
</comment>
<dbReference type="GO" id="GO:0009055">
    <property type="term" value="F:electron transfer activity"/>
    <property type="evidence" value="ECO:0007669"/>
    <property type="project" value="InterPro"/>
</dbReference>
<evidence type="ECO:0000313" key="15">
    <source>
        <dbReference type="Proteomes" id="UP000316798"/>
    </source>
</evidence>
<dbReference type="PANTHER" id="PTHR10978:SF5">
    <property type="entry name" value="SUCCINATE DEHYDROGENASE CYTOCHROME B560 SUBUNIT, MITOCHONDRIAL"/>
    <property type="match status" value="1"/>
</dbReference>
<evidence type="ECO:0000256" key="5">
    <source>
        <dbReference type="ARBA" id="ARBA00022617"/>
    </source>
</evidence>
<evidence type="ECO:0000256" key="3">
    <source>
        <dbReference type="ARBA" id="ARBA00007244"/>
    </source>
</evidence>
<dbReference type="Gene3D" id="1.20.1300.10">
    <property type="entry name" value="Fumarate reductase/succinate dehydrogenase, transmembrane subunit"/>
    <property type="match status" value="1"/>
</dbReference>
<feature type="transmembrane region" description="Helical" evidence="13">
    <location>
        <begin position="126"/>
        <end position="145"/>
    </location>
</feature>
<dbReference type="PIRSF" id="PIRSF000178">
    <property type="entry name" value="SDH_cyt_b560"/>
    <property type="match status" value="1"/>
</dbReference>
<keyword evidence="8 13" id="KW-1133">Transmembrane helix</keyword>
<evidence type="ECO:0000256" key="4">
    <source>
        <dbReference type="ARBA" id="ARBA00020076"/>
    </source>
</evidence>
<comment type="subunit">
    <text evidence="11">Part of an enzyme complex containing four subunits: a flavoprotein, an iron-sulfur protein, plus two membrane-anchoring proteins, SdhC and SdhD. The complex can form homotrimers.</text>
</comment>
<dbReference type="OrthoDB" id="9799441at2"/>
<evidence type="ECO:0000256" key="9">
    <source>
        <dbReference type="ARBA" id="ARBA00023004"/>
    </source>
</evidence>
<dbReference type="GO" id="GO:0006099">
    <property type="term" value="P:tricarboxylic acid cycle"/>
    <property type="evidence" value="ECO:0007669"/>
    <property type="project" value="InterPro"/>
</dbReference>
<evidence type="ECO:0000256" key="11">
    <source>
        <dbReference type="ARBA" id="ARBA00025912"/>
    </source>
</evidence>
<comment type="similarity">
    <text evidence="3">Belongs to the cytochrome b560 family.</text>
</comment>
<evidence type="ECO:0000256" key="10">
    <source>
        <dbReference type="ARBA" id="ARBA00023136"/>
    </source>
</evidence>
<keyword evidence="10 13" id="KW-0472">Membrane</keyword>
<sequence length="148" mass="16572">MPQLAPPARPKRPEFRNINAFTDLTTYRMPLAALVSILHRISGAIMFVLLPFIIWMFDTSVSSEISFERFKSAFNIGIGVVPGWFIKLVALLLIWAFLHHFIAGLRHLWADIHHGAVSKEFGRKSAASTLVLSIALLLILGAKLFGLY</sequence>
<evidence type="ECO:0000256" key="13">
    <source>
        <dbReference type="SAM" id="Phobius"/>
    </source>
</evidence>
<keyword evidence="7 12" id="KW-0479">Metal-binding</keyword>
<dbReference type="GO" id="GO:0005886">
    <property type="term" value="C:plasma membrane"/>
    <property type="evidence" value="ECO:0007669"/>
    <property type="project" value="TreeGrafter"/>
</dbReference>
<dbReference type="Pfam" id="PF01127">
    <property type="entry name" value="Sdh_cyt"/>
    <property type="match status" value="1"/>
</dbReference>
<evidence type="ECO:0000313" key="14">
    <source>
        <dbReference type="EMBL" id="QDL38845.1"/>
    </source>
</evidence>
<keyword evidence="6 13" id="KW-0812">Transmembrane</keyword>
<dbReference type="GO" id="GO:0046872">
    <property type="term" value="F:metal ion binding"/>
    <property type="evidence" value="ECO:0007669"/>
    <property type="project" value="UniProtKB-KW"/>
</dbReference>
<keyword evidence="5 12" id="KW-0349">Heme</keyword>
<comment type="subcellular location">
    <subcellularLocation>
        <location evidence="2">Membrane</location>
    </subcellularLocation>
</comment>
<dbReference type="NCBIfam" id="TIGR02970">
    <property type="entry name" value="succ_dehyd_cytB"/>
    <property type="match status" value="1"/>
</dbReference>
<organism evidence="14 15">
    <name type="scientific">Rhodoferax sediminis</name>
    <dbReference type="NCBI Taxonomy" id="2509614"/>
    <lineage>
        <taxon>Bacteria</taxon>
        <taxon>Pseudomonadati</taxon>
        <taxon>Pseudomonadota</taxon>
        <taxon>Betaproteobacteria</taxon>
        <taxon>Burkholderiales</taxon>
        <taxon>Comamonadaceae</taxon>
        <taxon>Rhodoferax</taxon>
    </lineage>
</organism>
<keyword evidence="9 12" id="KW-0408">Iron</keyword>
<reference evidence="14 15" key="1">
    <citation type="submission" date="2019-01" db="EMBL/GenBank/DDBJ databases">
        <title>Genomic insights into a novel species Rhodoferax sp.</title>
        <authorList>
            <person name="Jin L."/>
        </authorList>
    </citation>
    <scope>NUCLEOTIDE SEQUENCE [LARGE SCALE GENOMIC DNA]</scope>
    <source>
        <strain evidence="14 15">CHu59-6-5</strain>
    </source>
</reference>
<protein>
    <recommendedName>
        <fullName evidence="4">Succinate dehydrogenase cytochrome b556 subunit</fullName>
    </recommendedName>
</protein>
<dbReference type="RefSeq" id="WP_142820283.1">
    <property type="nucleotide sequence ID" value="NZ_CP035503.1"/>
</dbReference>
<keyword evidence="15" id="KW-1185">Reference proteome</keyword>
<feature type="transmembrane region" description="Helical" evidence="13">
    <location>
        <begin position="37"/>
        <end position="57"/>
    </location>
</feature>
<evidence type="ECO:0000256" key="6">
    <source>
        <dbReference type="ARBA" id="ARBA00022692"/>
    </source>
</evidence>
<dbReference type="InterPro" id="IPR034804">
    <property type="entry name" value="SQR/QFR_C/D"/>
</dbReference>
<comment type="cofactor">
    <cofactor evidence="12">
        <name>heme</name>
        <dbReference type="ChEBI" id="CHEBI:30413"/>
    </cofactor>
    <text evidence="12">The heme is bound between the two transmembrane subunits.</text>
</comment>
<dbReference type="Proteomes" id="UP000316798">
    <property type="component" value="Chromosome"/>
</dbReference>
<gene>
    <name evidence="14" type="primary">sdhC</name>
    <name evidence="14" type="ORF">EUB48_17300</name>
</gene>
<dbReference type="SUPFAM" id="SSF81343">
    <property type="entry name" value="Fumarate reductase respiratory complex transmembrane subunits"/>
    <property type="match status" value="1"/>
</dbReference>
<dbReference type="CDD" id="cd03499">
    <property type="entry name" value="SQR_TypeC_SdhC"/>
    <property type="match status" value="1"/>
</dbReference>
<evidence type="ECO:0000256" key="1">
    <source>
        <dbReference type="ARBA" id="ARBA00004050"/>
    </source>
</evidence>
<feature type="transmembrane region" description="Helical" evidence="13">
    <location>
        <begin position="84"/>
        <end position="105"/>
    </location>
</feature>
<name>A0A515DEL6_9BURK</name>
<dbReference type="InterPro" id="IPR014314">
    <property type="entry name" value="Succ_DH_cytb556"/>
</dbReference>